<accession>A0ABS0LJ80</accession>
<keyword evidence="1" id="KW-0238">DNA-binding</keyword>
<protein>
    <submittedName>
        <fullName evidence="1">MmcQ/YjbR family DNA-binding protein</fullName>
    </submittedName>
</protein>
<name>A0ABS0LJ80_9LACT</name>
<sequence length="118" mass="14104">MIEREELFDYIEDKYKVKPDHPWDTFENYAALRHKDNEKWFALVMDITPDKIGLKGDKKIDVLNLKVRNEFIGMLRKIEGIYQAYHMDKDNWVTINLSEMNSMGDIEDLIEESFDLTK</sequence>
<evidence type="ECO:0000313" key="1">
    <source>
        <dbReference type="EMBL" id="MBG9977680.1"/>
    </source>
</evidence>
<dbReference type="EMBL" id="JACCEL010000004">
    <property type="protein sequence ID" value="MBG9977680.1"/>
    <property type="molecule type" value="Genomic_DNA"/>
</dbReference>
<dbReference type="PANTHER" id="PTHR35145:SF1">
    <property type="entry name" value="CYTOPLASMIC PROTEIN"/>
    <property type="match status" value="1"/>
</dbReference>
<proteinExistence type="predicted"/>
<dbReference type="InterPro" id="IPR058532">
    <property type="entry name" value="YjbR/MT2646/Rv2570-like"/>
</dbReference>
<gene>
    <name evidence="1" type="ORF">HYQ42_02670</name>
</gene>
<dbReference type="Pfam" id="PF04237">
    <property type="entry name" value="YjbR"/>
    <property type="match status" value="1"/>
</dbReference>
<dbReference type="SUPFAM" id="SSF142906">
    <property type="entry name" value="YjbR-like"/>
    <property type="match status" value="1"/>
</dbReference>
<dbReference type="PANTHER" id="PTHR35145">
    <property type="entry name" value="CYTOPLASMIC PROTEIN-RELATED"/>
    <property type="match status" value="1"/>
</dbReference>
<dbReference type="Gene3D" id="3.90.1150.30">
    <property type="match status" value="1"/>
</dbReference>
<dbReference type="InterPro" id="IPR007351">
    <property type="entry name" value="YjbR"/>
</dbReference>
<comment type="caution">
    <text evidence="1">The sequence shown here is derived from an EMBL/GenBank/DDBJ whole genome shotgun (WGS) entry which is preliminary data.</text>
</comment>
<dbReference type="Proteomes" id="UP000823401">
    <property type="component" value="Unassembled WGS sequence"/>
</dbReference>
<dbReference type="InterPro" id="IPR038056">
    <property type="entry name" value="YjbR-like_sf"/>
</dbReference>
<reference evidence="1 2" key="1">
    <citation type="submission" date="2020-07" db="EMBL/GenBank/DDBJ databases">
        <title>Facklamia lactis sp. nov., isolated from raw milk.</title>
        <authorList>
            <person name="Doll E.V."/>
            <person name="Huptas C."/>
            <person name="Staib L."/>
            <person name="Wenning M."/>
            <person name="Scherer S."/>
        </authorList>
    </citation>
    <scope>NUCLEOTIDE SEQUENCE [LARGE SCALE GENOMIC DNA]</scope>
    <source>
        <strain evidence="1 2">DSM 104272</strain>
    </source>
</reference>
<keyword evidence="2" id="KW-1185">Reference proteome</keyword>
<dbReference type="GO" id="GO:0003677">
    <property type="term" value="F:DNA binding"/>
    <property type="evidence" value="ECO:0007669"/>
    <property type="project" value="UniProtKB-KW"/>
</dbReference>
<dbReference type="RefSeq" id="WP_197103847.1">
    <property type="nucleotide sequence ID" value="NZ_JACCEL010000004.1"/>
</dbReference>
<organism evidence="1 2">
    <name type="scientific">Ruoffia tabacinasalis</name>
    <dbReference type="NCBI Taxonomy" id="87458"/>
    <lineage>
        <taxon>Bacteria</taxon>
        <taxon>Bacillati</taxon>
        <taxon>Bacillota</taxon>
        <taxon>Bacilli</taxon>
        <taxon>Lactobacillales</taxon>
        <taxon>Aerococcaceae</taxon>
        <taxon>Ruoffia</taxon>
    </lineage>
</organism>
<evidence type="ECO:0000313" key="2">
    <source>
        <dbReference type="Proteomes" id="UP000823401"/>
    </source>
</evidence>